<gene>
    <name evidence="2" type="ORF">PR048_027117</name>
</gene>
<feature type="compositionally biased region" description="Basic and acidic residues" evidence="1">
    <location>
        <begin position="66"/>
        <end position="82"/>
    </location>
</feature>
<organism evidence="2 3">
    <name type="scientific">Dryococelus australis</name>
    <dbReference type="NCBI Taxonomy" id="614101"/>
    <lineage>
        <taxon>Eukaryota</taxon>
        <taxon>Metazoa</taxon>
        <taxon>Ecdysozoa</taxon>
        <taxon>Arthropoda</taxon>
        <taxon>Hexapoda</taxon>
        <taxon>Insecta</taxon>
        <taxon>Pterygota</taxon>
        <taxon>Neoptera</taxon>
        <taxon>Polyneoptera</taxon>
        <taxon>Phasmatodea</taxon>
        <taxon>Verophasmatodea</taxon>
        <taxon>Anareolatae</taxon>
        <taxon>Phasmatidae</taxon>
        <taxon>Eurycanthinae</taxon>
        <taxon>Dryococelus</taxon>
    </lineage>
</organism>
<evidence type="ECO:0000313" key="2">
    <source>
        <dbReference type="EMBL" id="KAJ8870818.1"/>
    </source>
</evidence>
<feature type="region of interest" description="Disordered" evidence="1">
    <location>
        <begin position="127"/>
        <end position="149"/>
    </location>
</feature>
<dbReference type="EMBL" id="JARBHB010000012">
    <property type="protein sequence ID" value="KAJ8870818.1"/>
    <property type="molecule type" value="Genomic_DNA"/>
</dbReference>
<comment type="caution">
    <text evidence="2">The sequence shown here is derived from an EMBL/GenBank/DDBJ whole genome shotgun (WGS) entry which is preliminary data.</text>
</comment>
<proteinExistence type="predicted"/>
<feature type="region of interest" description="Disordered" evidence="1">
    <location>
        <begin position="66"/>
        <end position="107"/>
    </location>
</feature>
<reference evidence="2 3" key="1">
    <citation type="submission" date="2023-02" db="EMBL/GenBank/DDBJ databases">
        <title>LHISI_Scaffold_Assembly.</title>
        <authorList>
            <person name="Stuart O.P."/>
            <person name="Cleave R."/>
            <person name="Magrath M.J.L."/>
            <person name="Mikheyev A.S."/>
        </authorList>
    </citation>
    <scope>NUCLEOTIDE SEQUENCE [LARGE SCALE GENOMIC DNA]</scope>
    <source>
        <strain evidence="2">Daus_M_001</strain>
        <tissue evidence="2">Leg muscle</tissue>
    </source>
</reference>
<accession>A0ABQ9GEK0</accession>
<evidence type="ECO:0000256" key="1">
    <source>
        <dbReference type="SAM" id="MobiDB-lite"/>
    </source>
</evidence>
<keyword evidence="3" id="KW-1185">Reference proteome</keyword>
<protein>
    <submittedName>
        <fullName evidence="2">Uncharacterized protein</fullName>
    </submittedName>
</protein>
<dbReference type="Proteomes" id="UP001159363">
    <property type="component" value="Chromosome 11"/>
</dbReference>
<evidence type="ECO:0000313" key="3">
    <source>
        <dbReference type="Proteomes" id="UP001159363"/>
    </source>
</evidence>
<sequence>MPREAISLRTETISMPREAIALRTETISMPDELVRCRATDCREEFLGRLLTASSWEPMRVIEMSMEQRRNERPWGETGDTRENPLTSGNVRHDSHMRKSGIPVFEPDSSVDVPEDFLEAFEAADPFLGELDPGTFGTGTGIGPEVDEEA</sequence>
<name>A0ABQ9GEK0_9NEOP</name>